<dbReference type="InterPro" id="IPR036812">
    <property type="entry name" value="NAD(P)_OxRdtase_dom_sf"/>
</dbReference>
<dbReference type="PRINTS" id="PR00069">
    <property type="entry name" value="ALDKETRDTASE"/>
</dbReference>
<dbReference type="SUPFAM" id="SSF51430">
    <property type="entry name" value="NAD(P)-linked oxidoreductase"/>
    <property type="match status" value="1"/>
</dbReference>
<dbReference type="EMBL" id="JAACJO010000001">
    <property type="protein sequence ID" value="KAF5364068.1"/>
    <property type="molecule type" value="Genomic_DNA"/>
</dbReference>
<dbReference type="GO" id="GO:0016616">
    <property type="term" value="F:oxidoreductase activity, acting on the CH-OH group of donors, NAD or NADP as acceptor"/>
    <property type="evidence" value="ECO:0007669"/>
    <property type="project" value="UniProtKB-ARBA"/>
</dbReference>
<dbReference type="InterPro" id="IPR023210">
    <property type="entry name" value="NADP_OxRdtase_dom"/>
</dbReference>
<evidence type="ECO:0000256" key="1">
    <source>
        <dbReference type="ARBA" id="ARBA00023002"/>
    </source>
</evidence>
<dbReference type="AlphaFoldDB" id="A0A8H5GFU7"/>
<sequence>MAREARCWMGGVGGGQRVNDMCEKALKINHYSDSPKAGYTHFDTASGYGNEKQVGEAIRASGIPRKNLYITTKLVNSDHHRVREGFEKSLQELDCDYIDLYLLHWPQGTIADQTKPEAGNASFTRVLKPTESPTFVETYKEMEKLLETGKVKSIGVSNFSIKTLEELLPHVKVVPAVNQVEAHPCLPQDDLLKYCEQKGILFVAYSPLGRSSAFFEHEGIKNIAAKYNATPAQVVLSWGVQRKTVVIPKSENEQRLKDNITLLTLAPEDFKLVDEIHNAPGMHKSLLTYHSPEGAVFGWSYEELGWNMTTGGVVPPKST</sequence>
<accession>A0A8H5GFU7</accession>
<keyword evidence="4" id="KW-1185">Reference proteome</keyword>
<gene>
    <name evidence="3" type="ORF">D9756_000164</name>
</gene>
<dbReference type="Proteomes" id="UP000559027">
    <property type="component" value="Unassembled WGS sequence"/>
</dbReference>
<dbReference type="InterPro" id="IPR018170">
    <property type="entry name" value="Aldo/ket_reductase_CS"/>
</dbReference>
<evidence type="ECO:0000313" key="4">
    <source>
        <dbReference type="Proteomes" id="UP000559027"/>
    </source>
</evidence>
<organism evidence="3 4">
    <name type="scientific">Leucocoprinus leucothites</name>
    <dbReference type="NCBI Taxonomy" id="201217"/>
    <lineage>
        <taxon>Eukaryota</taxon>
        <taxon>Fungi</taxon>
        <taxon>Dikarya</taxon>
        <taxon>Basidiomycota</taxon>
        <taxon>Agaricomycotina</taxon>
        <taxon>Agaricomycetes</taxon>
        <taxon>Agaricomycetidae</taxon>
        <taxon>Agaricales</taxon>
        <taxon>Agaricineae</taxon>
        <taxon>Agaricaceae</taxon>
        <taxon>Leucocoprinus</taxon>
    </lineage>
</organism>
<proteinExistence type="predicted"/>
<dbReference type="OrthoDB" id="5945798at2759"/>
<feature type="domain" description="NADP-dependent oxidoreductase" evidence="2">
    <location>
        <begin position="31"/>
        <end position="276"/>
    </location>
</feature>
<dbReference type="PANTHER" id="PTHR11732">
    <property type="entry name" value="ALDO/KETO REDUCTASE"/>
    <property type="match status" value="1"/>
</dbReference>
<comment type="caution">
    <text evidence="3">The sequence shown here is derived from an EMBL/GenBank/DDBJ whole genome shotgun (WGS) entry which is preliminary data.</text>
</comment>
<dbReference type="CDD" id="cd19071">
    <property type="entry name" value="AKR_AKR1-5-like"/>
    <property type="match status" value="1"/>
</dbReference>
<reference evidence="3 4" key="1">
    <citation type="journal article" date="2020" name="ISME J.">
        <title>Uncovering the hidden diversity of litter-decomposition mechanisms in mushroom-forming fungi.</title>
        <authorList>
            <person name="Floudas D."/>
            <person name="Bentzer J."/>
            <person name="Ahren D."/>
            <person name="Johansson T."/>
            <person name="Persson P."/>
            <person name="Tunlid A."/>
        </authorList>
    </citation>
    <scope>NUCLEOTIDE SEQUENCE [LARGE SCALE GENOMIC DNA]</scope>
    <source>
        <strain evidence="3 4">CBS 146.42</strain>
    </source>
</reference>
<dbReference type="PROSITE" id="PS00062">
    <property type="entry name" value="ALDOKETO_REDUCTASE_2"/>
    <property type="match status" value="1"/>
</dbReference>
<evidence type="ECO:0000313" key="3">
    <source>
        <dbReference type="EMBL" id="KAF5364068.1"/>
    </source>
</evidence>
<name>A0A8H5GFU7_9AGAR</name>
<evidence type="ECO:0000259" key="2">
    <source>
        <dbReference type="Pfam" id="PF00248"/>
    </source>
</evidence>
<dbReference type="FunFam" id="3.20.20.100:FF:000002">
    <property type="entry name" value="2,5-diketo-D-gluconic acid reductase A"/>
    <property type="match status" value="1"/>
</dbReference>
<keyword evidence="1" id="KW-0560">Oxidoreductase</keyword>
<dbReference type="InterPro" id="IPR020471">
    <property type="entry name" value="AKR"/>
</dbReference>
<dbReference type="Pfam" id="PF00248">
    <property type="entry name" value="Aldo_ket_red"/>
    <property type="match status" value="1"/>
</dbReference>
<protein>
    <recommendedName>
        <fullName evidence="2">NADP-dependent oxidoreductase domain-containing protein</fullName>
    </recommendedName>
</protein>
<dbReference type="Gene3D" id="3.20.20.100">
    <property type="entry name" value="NADP-dependent oxidoreductase domain"/>
    <property type="match status" value="1"/>
</dbReference>